<protein>
    <recommendedName>
        <fullName evidence="4">TEA domain-containing protein</fullName>
    </recommendedName>
</protein>
<dbReference type="Gene3D" id="6.10.20.40">
    <property type="entry name" value="TEA/ATTS domain"/>
    <property type="match status" value="1"/>
</dbReference>
<feature type="compositionally biased region" description="Basic and acidic residues" evidence="3">
    <location>
        <begin position="130"/>
        <end position="141"/>
    </location>
</feature>
<feature type="compositionally biased region" description="Polar residues" evidence="3">
    <location>
        <begin position="1"/>
        <end position="16"/>
    </location>
</feature>
<evidence type="ECO:0000313" key="6">
    <source>
        <dbReference type="Proteomes" id="UP000521943"/>
    </source>
</evidence>
<comment type="caution">
    <text evidence="5">The sequence shown here is derived from an EMBL/GenBank/DDBJ whole genome shotgun (WGS) entry which is preliminary data.</text>
</comment>
<dbReference type="OrthoDB" id="10006572at2759"/>
<comment type="similarity">
    <text evidence="1">Belongs to the TEC1 family.</text>
</comment>
<evidence type="ECO:0000256" key="3">
    <source>
        <dbReference type="SAM" id="MobiDB-lite"/>
    </source>
</evidence>
<name>A0A8H6I1A7_9AGAR</name>
<gene>
    <name evidence="5" type="ORF">DFP72DRAFT_1168660</name>
</gene>
<dbReference type="Pfam" id="PF01285">
    <property type="entry name" value="TEA"/>
    <property type="match status" value="1"/>
</dbReference>
<dbReference type="Proteomes" id="UP000521943">
    <property type="component" value="Unassembled WGS sequence"/>
</dbReference>
<evidence type="ECO:0000256" key="2">
    <source>
        <dbReference type="PROSITE-ProRule" id="PRU00505"/>
    </source>
</evidence>
<feature type="DNA-binding region" description="TEA" evidence="2">
    <location>
        <begin position="44"/>
        <end position="122"/>
    </location>
</feature>
<dbReference type="EMBL" id="JACGCI010000024">
    <property type="protein sequence ID" value="KAF6756925.1"/>
    <property type="molecule type" value="Genomic_DNA"/>
</dbReference>
<evidence type="ECO:0000313" key="5">
    <source>
        <dbReference type="EMBL" id="KAF6756925.1"/>
    </source>
</evidence>
<feature type="region of interest" description="Disordered" evidence="3">
    <location>
        <begin position="1"/>
        <end position="34"/>
    </location>
</feature>
<accession>A0A8H6I1A7</accession>
<dbReference type="GO" id="GO:0003700">
    <property type="term" value="F:DNA-binding transcription factor activity"/>
    <property type="evidence" value="ECO:0007669"/>
    <property type="project" value="InterPro"/>
</dbReference>
<feature type="region of interest" description="Disordered" evidence="3">
    <location>
        <begin position="130"/>
        <end position="165"/>
    </location>
</feature>
<evidence type="ECO:0000259" key="4">
    <source>
        <dbReference type="PROSITE" id="PS51088"/>
    </source>
</evidence>
<feature type="domain" description="TEA" evidence="4">
    <location>
        <begin position="44"/>
        <end position="122"/>
    </location>
</feature>
<reference evidence="5 6" key="1">
    <citation type="submission" date="2020-07" db="EMBL/GenBank/DDBJ databases">
        <title>Comparative genomics of pyrophilous fungi reveals a link between fire events and developmental genes.</title>
        <authorList>
            <consortium name="DOE Joint Genome Institute"/>
            <person name="Steindorff A.S."/>
            <person name="Carver A."/>
            <person name="Calhoun S."/>
            <person name="Stillman K."/>
            <person name="Liu H."/>
            <person name="Lipzen A."/>
            <person name="Pangilinan J."/>
            <person name="Labutti K."/>
            <person name="Bruns T.D."/>
            <person name="Grigoriev I.V."/>
        </authorList>
    </citation>
    <scope>NUCLEOTIDE SEQUENCE [LARGE SCALE GENOMIC DNA]</scope>
    <source>
        <strain evidence="5 6">CBS 144469</strain>
    </source>
</reference>
<evidence type="ECO:0000256" key="1">
    <source>
        <dbReference type="ARBA" id="ARBA00008421"/>
    </source>
</evidence>
<keyword evidence="6" id="KW-1185">Reference proteome</keyword>
<dbReference type="AlphaFoldDB" id="A0A8H6I1A7"/>
<proteinExistence type="inferred from homology"/>
<sequence length="429" mass="47725">MSSVPPASFTVNTTPVSDLGNGRRGRNVKGSMAKTGRRTFKTSGKERNAVWPDSLEIVLLQGAPRQIRPSPISNYERVRAFQTLPKANKTISQYIFDVTGEFRSHKQVGSRLQQLRGTCKDPQVLQYLNDRTRFSGSDRSRTSSPSLSSRAQSEESVQAPAQMSALSPSESGVVLTRLPLAPSPIPRTISLDFTVVDDDWSHRSRSSPHLIVNLDDIDYTMHESFTTSPSHLPLAPVITVNGFDLNDASLYRTTFTTYCNDELVNSHTCDVPSEYNSPMVTHLAPDFWHEIVGTLSHDRVFTVVQTIQTLSRSPIHVKLTYNLRFSYQCLPASPLSGPSSPVSYESDVSVYGSYSDIMSPVEQFDYSELASSSSSFPMCPPNPSFALNIPQAATECVEPYAITEVWSYPEAHQAPQLHLPIPYPRRYRL</sequence>
<organism evidence="5 6">
    <name type="scientific">Ephemerocybe angulata</name>
    <dbReference type="NCBI Taxonomy" id="980116"/>
    <lineage>
        <taxon>Eukaryota</taxon>
        <taxon>Fungi</taxon>
        <taxon>Dikarya</taxon>
        <taxon>Basidiomycota</taxon>
        <taxon>Agaricomycotina</taxon>
        <taxon>Agaricomycetes</taxon>
        <taxon>Agaricomycetidae</taxon>
        <taxon>Agaricales</taxon>
        <taxon>Agaricineae</taxon>
        <taxon>Psathyrellaceae</taxon>
        <taxon>Ephemerocybe</taxon>
    </lineage>
</organism>
<dbReference type="PROSITE" id="PS51088">
    <property type="entry name" value="TEA_2"/>
    <property type="match status" value="1"/>
</dbReference>
<dbReference type="InterPro" id="IPR038096">
    <property type="entry name" value="TEA/ATTS_sf"/>
</dbReference>
<feature type="compositionally biased region" description="Low complexity" evidence="3">
    <location>
        <begin position="142"/>
        <end position="156"/>
    </location>
</feature>
<dbReference type="InterPro" id="IPR000818">
    <property type="entry name" value="TEA/ATTS_dom"/>
</dbReference>